<comment type="caution">
    <text evidence="2">The sequence shown here is derived from an EMBL/GenBank/DDBJ whole genome shotgun (WGS) entry which is preliminary data.</text>
</comment>
<organism evidence="2 3">
    <name type="scientific">Scylla paramamosain</name>
    <name type="common">Mud crab</name>
    <dbReference type="NCBI Taxonomy" id="85552"/>
    <lineage>
        <taxon>Eukaryota</taxon>
        <taxon>Metazoa</taxon>
        <taxon>Ecdysozoa</taxon>
        <taxon>Arthropoda</taxon>
        <taxon>Crustacea</taxon>
        <taxon>Multicrustacea</taxon>
        <taxon>Malacostraca</taxon>
        <taxon>Eumalacostraca</taxon>
        <taxon>Eucarida</taxon>
        <taxon>Decapoda</taxon>
        <taxon>Pleocyemata</taxon>
        <taxon>Brachyura</taxon>
        <taxon>Eubrachyura</taxon>
        <taxon>Portunoidea</taxon>
        <taxon>Portunidae</taxon>
        <taxon>Portuninae</taxon>
        <taxon>Scylla</taxon>
    </lineage>
</organism>
<evidence type="ECO:0000313" key="2">
    <source>
        <dbReference type="EMBL" id="KAK8397561.1"/>
    </source>
</evidence>
<dbReference type="AlphaFoldDB" id="A0AAW0UCN9"/>
<evidence type="ECO:0000313" key="3">
    <source>
        <dbReference type="Proteomes" id="UP001487740"/>
    </source>
</evidence>
<gene>
    <name evidence="2" type="ORF">O3P69_004373</name>
</gene>
<feature type="region of interest" description="Disordered" evidence="1">
    <location>
        <begin position="115"/>
        <end position="136"/>
    </location>
</feature>
<protein>
    <submittedName>
        <fullName evidence="2">Uncharacterized protein</fullName>
    </submittedName>
</protein>
<proteinExistence type="predicted"/>
<name>A0AAW0UCN9_SCYPA</name>
<sequence>MVVVVVVVSGGREELPGTRLCFAEDAGLSQTVLLRVRYGVVAVLVRLCHSCCSCPARLCEAAVTGATWFLFQHYITIALAPSPPSSSVVAFGPFSIYSDPFLRLSSSPGIMSSTLPRTRSVSAASTSSSGSKQDRIRPVSVCDTSWSRMTGQELRQQHLVRTPSQANNLCTTVPQNLVVQNLGGRHTPTRSSLRHSRMIVLSKNGKGSESSDLRRYWRWDPSRSGQALECSVANEGDCIANRALRQRKAAPSQPIPAAASLITSRFQIAIDAAARHHLACAARRHSTLPLQIDCSSPGVVVLVVVVLLFPGRAKVAGLDAVCSWLSRCLGFTNLPQSHVPSAVSPSDPRPASQLTRHRRPLHPSTPPLLPSNPPPPRSYAPSTPPPLCPFALHRWLIAGLSPSNLAPWR</sequence>
<feature type="region of interest" description="Disordered" evidence="1">
    <location>
        <begin position="339"/>
        <end position="382"/>
    </location>
</feature>
<keyword evidence="3" id="KW-1185">Reference proteome</keyword>
<dbReference type="Proteomes" id="UP001487740">
    <property type="component" value="Unassembled WGS sequence"/>
</dbReference>
<feature type="compositionally biased region" description="Low complexity" evidence="1">
    <location>
        <begin position="117"/>
        <end position="131"/>
    </location>
</feature>
<reference evidence="2 3" key="1">
    <citation type="submission" date="2023-03" db="EMBL/GenBank/DDBJ databases">
        <title>High-quality genome of Scylla paramamosain provides insights in environmental adaptation.</title>
        <authorList>
            <person name="Zhang L."/>
        </authorList>
    </citation>
    <scope>NUCLEOTIDE SEQUENCE [LARGE SCALE GENOMIC DNA]</scope>
    <source>
        <strain evidence="2">LZ_2023a</strain>
        <tissue evidence="2">Muscle</tissue>
    </source>
</reference>
<accession>A0AAW0UCN9</accession>
<feature type="compositionally biased region" description="Pro residues" evidence="1">
    <location>
        <begin position="363"/>
        <end position="382"/>
    </location>
</feature>
<evidence type="ECO:0000256" key="1">
    <source>
        <dbReference type="SAM" id="MobiDB-lite"/>
    </source>
</evidence>
<dbReference type="EMBL" id="JARAKH010000013">
    <property type="protein sequence ID" value="KAK8397561.1"/>
    <property type="molecule type" value="Genomic_DNA"/>
</dbReference>